<accession>A0ABR6S1Z1</accession>
<dbReference type="EMBL" id="JABBJF010000059">
    <property type="protein sequence ID" value="MBC1189233.1"/>
    <property type="molecule type" value="Genomic_DNA"/>
</dbReference>
<keyword evidence="1" id="KW-1133">Transmembrane helix</keyword>
<organism evidence="2 3">
    <name type="scientific">Kluyvera sichuanensis</name>
    <dbReference type="NCBI Taxonomy" id="2725494"/>
    <lineage>
        <taxon>Bacteria</taxon>
        <taxon>Pseudomonadati</taxon>
        <taxon>Pseudomonadota</taxon>
        <taxon>Gammaproteobacteria</taxon>
        <taxon>Enterobacterales</taxon>
        <taxon>Enterobacteriaceae</taxon>
        <taxon>Kluyvera</taxon>
    </lineage>
</organism>
<evidence type="ECO:0000313" key="3">
    <source>
        <dbReference type="Proteomes" id="UP000607331"/>
    </source>
</evidence>
<keyword evidence="3" id="KW-1185">Reference proteome</keyword>
<evidence type="ECO:0000313" key="2">
    <source>
        <dbReference type="EMBL" id="MBC1189233.1"/>
    </source>
</evidence>
<keyword evidence="1" id="KW-0812">Transmembrane</keyword>
<keyword evidence="1" id="KW-0472">Membrane</keyword>
<feature type="transmembrane region" description="Helical" evidence="1">
    <location>
        <begin position="121"/>
        <end position="142"/>
    </location>
</feature>
<evidence type="ECO:0000256" key="1">
    <source>
        <dbReference type="SAM" id="Phobius"/>
    </source>
</evidence>
<comment type="caution">
    <text evidence="2">The sequence shown here is derived from an EMBL/GenBank/DDBJ whole genome shotgun (WGS) entry which is preliminary data.</text>
</comment>
<feature type="transmembrane region" description="Helical" evidence="1">
    <location>
        <begin position="52"/>
        <end position="71"/>
    </location>
</feature>
<feature type="transmembrane region" description="Helical" evidence="1">
    <location>
        <begin position="20"/>
        <end position="45"/>
    </location>
</feature>
<reference evidence="2 3" key="1">
    <citation type="submission" date="2020-04" db="EMBL/GenBank/DDBJ databases">
        <title>The draft genome of Kluyvera sichuanensis strain SCKS090646.</title>
        <authorList>
            <person name="Wei L."/>
            <person name="Liu L."/>
            <person name="Feng Y."/>
            <person name="Zong Z."/>
        </authorList>
    </citation>
    <scope>NUCLEOTIDE SEQUENCE [LARGE SCALE GENOMIC DNA]</scope>
    <source>
        <strain evidence="2 3">090646</strain>
    </source>
</reference>
<protein>
    <submittedName>
        <fullName evidence="2">Uncharacterized protein</fullName>
    </submittedName>
</protein>
<dbReference type="RefSeq" id="WP_185670175.1">
    <property type="nucleotide sequence ID" value="NZ_JABBJF010000059.1"/>
</dbReference>
<dbReference type="Proteomes" id="UP000607331">
    <property type="component" value="Unassembled WGS sequence"/>
</dbReference>
<name>A0ABR6S1Z1_9ENTR</name>
<sequence length="147" mass="16367">MQKVSQVKLPYPFVWKVISILFGCISNRYVCLCASCFLLFTGYILDCFASKIFFLTSFSSVVTFLGLILTIKNHYLKNLTSLVEMARALDGGEAQASGPMDEYLKDEKYRNSVIRRANDEGIGIIIILTGTLFNAFGSLIPLPTLTC</sequence>
<proteinExistence type="predicted"/>
<gene>
    <name evidence="2" type="ORF">HII27_26700</name>
</gene>